<keyword evidence="11" id="KW-1133">Transmembrane helix</keyword>
<dbReference type="Pfam" id="PF13768">
    <property type="entry name" value="VWA_3"/>
    <property type="match status" value="1"/>
</dbReference>
<dbReference type="InterPro" id="IPR036465">
    <property type="entry name" value="vWFA_dom_sf"/>
</dbReference>
<evidence type="ECO:0000256" key="13">
    <source>
        <dbReference type="ARBA" id="ARBA00023136"/>
    </source>
</evidence>
<keyword evidence="8 17" id="KW-0732">Signal</keyword>
<dbReference type="Pfam" id="PF08473">
    <property type="entry name" value="VGCC_alpha2"/>
    <property type="match status" value="1"/>
</dbReference>
<evidence type="ECO:0000256" key="16">
    <source>
        <dbReference type="ARBA" id="ARBA00023303"/>
    </source>
</evidence>
<keyword evidence="7" id="KW-0479">Metal-binding</keyword>
<keyword evidence="6" id="KW-0812">Transmembrane</keyword>
<evidence type="ECO:0000256" key="14">
    <source>
        <dbReference type="ARBA" id="ARBA00023157"/>
    </source>
</evidence>
<evidence type="ECO:0000256" key="2">
    <source>
        <dbReference type="ARBA" id="ARBA00007060"/>
    </source>
</evidence>
<evidence type="ECO:0000256" key="4">
    <source>
        <dbReference type="ARBA" id="ARBA00022568"/>
    </source>
</evidence>
<evidence type="ECO:0000256" key="3">
    <source>
        <dbReference type="ARBA" id="ARBA00022448"/>
    </source>
</evidence>
<feature type="domain" description="VWFA" evidence="18">
    <location>
        <begin position="309"/>
        <end position="493"/>
    </location>
</feature>
<keyword evidence="10" id="KW-0851">Voltage-gated channel</keyword>
<keyword evidence="9" id="KW-0106">Calcium</keyword>
<dbReference type="InterPro" id="IPR013608">
    <property type="entry name" value="VWA_N"/>
</dbReference>
<keyword evidence="15" id="KW-0325">Glycoprotein</keyword>
<dbReference type="GO" id="GO:0005245">
    <property type="term" value="F:voltage-gated calcium channel activity"/>
    <property type="evidence" value="ECO:0007669"/>
    <property type="project" value="TreeGrafter"/>
</dbReference>
<name>A0A8J6HAG9_TENMO</name>
<evidence type="ECO:0000256" key="10">
    <source>
        <dbReference type="ARBA" id="ARBA00022882"/>
    </source>
</evidence>
<dbReference type="PANTHER" id="PTHR10166:SF63">
    <property type="entry name" value="STRAIGHTJACKET, ISOFORM C"/>
    <property type="match status" value="1"/>
</dbReference>
<evidence type="ECO:0000256" key="5">
    <source>
        <dbReference type="ARBA" id="ARBA00022673"/>
    </source>
</evidence>
<dbReference type="EMBL" id="JABDTM020027045">
    <property type="protein sequence ID" value="KAH0811080.1"/>
    <property type="molecule type" value="Genomic_DNA"/>
</dbReference>
<evidence type="ECO:0000256" key="6">
    <source>
        <dbReference type="ARBA" id="ARBA00022692"/>
    </source>
</evidence>
<dbReference type="InterPro" id="IPR013680">
    <property type="entry name" value="VDCC_a2/dsu"/>
</dbReference>
<keyword evidence="14" id="KW-1015">Disulfide bond</keyword>
<reference evidence="19" key="1">
    <citation type="journal article" date="2020" name="J Insects Food Feed">
        <title>The yellow mealworm (Tenebrio molitor) genome: a resource for the emerging insects as food and feed industry.</title>
        <authorList>
            <person name="Eriksson T."/>
            <person name="Andere A."/>
            <person name="Kelstrup H."/>
            <person name="Emery V."/>
            <person name="Picard C."/>
        </authorList>
    </citation>
    <scope>NUCLEOTIDE SEQUENCE</scope>
    <source>
        <strain evidence="19">Stoneville</strain>
        <tissue evidence="19">Whole head</tissue>
    </source>
</reference>
<evidence type="ECO:0000259" key="18">
    <source>
        <dbReference type="PROSITE" id="PS50234"/>
    </source>
</evidence>
<dbReference type="PROSITE" id="PS50234">
    <property type="entry name" value="VWFA"/>
    <property type="match status" value="1"/>
</dbReference>
<evidence type="ECO:0000256" key="8">
    <source>
        <dbReference type="ARBA" id="ARBA00022729"/>
    </source>
</evidence>
<feature type="signal peptide" evidence="17">
    <location>
        <begin position="1"/>
        <end position="20"/>
    </location>
</feature>
<dbReference type="FunFam" id="3.30.450.20:FF:000012">
    <property type="entry name" value="Calcium channel, voltage-dependent, alpha2/delta subunit 3"/>
    <property type="match status" value="1"/>
</dbReference>
<evidence type="ECO:0000256" key="15">
    <source>
        <dbReference type="ARBA" id="ARBA00023180"/>
    </source>
</evidence>
<evidence type="ECO:0000256" key="1">
    <source>
        <dbReference type="ARBA" id="ARBA00004479"/>
    </source>
</evidence>
<evidence type="ECO:0000256" key="11">
    <source>
        <dbReference type="ARBA" id="ARBA00022989"/>
    </source>
</evidence>
<keyword evidence="16" id="KW-0407">Ion channel</keyword>
<dbReference type="FunFam" id="3.40.50.410:FF:000007">
    <property type="entry name" value="Calcium voltage-gated channel auxiliary subunit alpha2delta 3"/>
    <property type="match status" value="1"/>
</dbReference>
<evidence type="ECO:0000256" key="12">
    <source>
        <dbReference type="ARBA" id="ARBA00023065"/>
    </source>
</evidence>
<dbReference type="GO" id="GO:0046872">
    <property type="term" value="F:metal ion binding"/>
    <property type="evidence" value="ECO:0007669"/>
    <property type="project" value="UniProtKB-KW"/>
</dbReference>
<dbReference type="SUPFAM" id="SSF53300">
    <property type="entry name" value="vWA-like"/>
    <property type="match status" value="1"/>
</dbReference>
<proteinExistence type="inferred from homology"/>
<feature type="chain" id="PRO_5035213541" description="VWFA domain-containing protein" evidence="17">
    <location>
        <begin position="21"/>
        <end position="1366"/>
    </location>
</feature>
<evidence type="ECO:0000256" key="17">
    <source>
        <dbReference type="SAM" id="SignalP"/>
    </source>
</evidence>
<evidence type="ECO:0000256" key="9">
    <source>
        <dbReference type="ARBA" id="ARBA00022837"/>
    </source>
</evidence>
<gene>
    <name evidence="19" type="ORF">GEV33_011711</name>
</gene>
<evidence type="ECO:0000313" key="20">
    <source>
        <dbReference type="Proteomes" id="UP000719412"/>
    </source>
</evidence>
<keyword evidence="5" id="KW-0107">Calcium channel</keyword>
<dbReference type="Gene3D" id="3.40.50.410">
    <property type="entry name" value="von Willebrand factor, type A domain"/>
    <property type="match status" value="1"/>
</dbReference>
<keyword evidence="13" id="KW-0472">Membrane</keyword>
<dbReference type="InterPro" id="IPR051173">
    <property type="entry name" value="Ca_channel_alpha-2/delta"/>
</dbReference>
<dbReference type="Gene3D" id="3.30.450.20">
    <property type="entry name" value="PAS domain"/>
    <property type="match status" value="1"/>
</dbReference>
<keyword evidence="12" id="KW-0406">Ion transport</keyword>
<keyword evidence="20" id="KW-1185">Reference proteome</keyword>
<protein>
    <recommendedName>
        <fullName evidence="18">VWFA domain-containing protein</fullName>
    </recommendedName>
</protein>
<comment type="caution">
    <text evidence="19">The sequence shown here is derived from an EMBL/GenBank/DDBJ whole genome shotgun (WGS) entry which is preliminary data.</text>
</comment>
<dbReference type="Proteomes" id="UP000719412">
    <property type="component" value="Unassembled WGS sequence"/>
</dbReference>
<evidence type="ECO:0000256" key="7">
    <source>
        <dbReference type="ARBA" id="ARBA00022723"/>
    </source>
</evidence>
<dbReference type="GO" id="GO:0005891">
    <property type="term" value="C:voltage-gated calcium channel complex"/>
    <property type="evidence" value="ECO:0007669"/>
    <property type="project" value="TreeGrafter"/>
</dbReference>
<keyword evidence="3" id="KW-0813">Transport</keyword>
<accession>A0A8J6HAG9</accession>
<organism evidence="19 20">
    <name type="scientific">Tenebrio molitor</name>
    <name type="common">Yellow mealworm beetle</name>
    <dbReference type="NCBI Taxonomy" id="7067"/>
    <lineage>
        <taxon>Eukaryota</taxon>
        <taxon>Metazoa</taxon>
        <taxon>Ecdysozoa</taxon>
        <taxon>Arthropoda</taxon>
        <taxon>Hexapoda</taxon>
        <taxon>Insecta</taxon>
        <taxon>Pterygota</taxon>
        <taxon>Neoptera</taxon>
        <taxon>Endopterygota</taxon>
        <taxon>Coleoptera</taxon>
        <taxon>Polyphaga</taxon>
        <taxon>Cucujiformia</taxon>
        <taxon>Tenebrionidae</taxon>
        <taxon>Tenebrio</taxon>
    </lineage>
</organism>
<sequence length="1366" mass="158749">MARICSVLVCLLVLIQISSGAVNKNKYSLVDQVKKCVTEWTKQIGDELYTLSSTTTRKRKIKESFNTMKDKIHYKTDRELLRTITNNLKETLHEKMEAVKRIAEYAEFLAYHRRTDPIFANSTFFFYNADNITNTTTDCGREANLENEILEAKCVWWCEQKDLPLTGPLKYNNYSNTQKLDELFHSPCPCAKQVNRTRPIENFNFLPMHQHPDFGDTPVNLNLSVVKVAANIYAREEEVLQGVRWTEPLDMIFRENRKRDKTLKYQYFASPHGYMRHYPAVKWSDERYAQTYDPRTRSWYSEAMTSPKDVFILIDSSGSVLKGKRKLAALIVNNILDTLNDNDFVNIYHFSNRTDPIVPCFRDTLVQANEENLRLLRENLFNYKPKFQAQIAIGLKKAFTLLAEFRKNRVGSQCNQAIMLITEGAFLDDEKEFFSRYNWQYNTSVRVFTYQLKRSESDARLLEWVACSNKGYFVNISLMQEVREKALPYLNVMSRPVNYWHRDVPTRELIWSYLYIDLADRRYTNWLWKKLEGNRQRAIFLDHAKREFTRLQKVLSSESHFLLKESHDYDKYEKSNDYDYMTTLSLPVYSRRKDDVDIIGVAGVDVSIKLLYSLIPHHTIGVNGYAFIITNNGYILMHPGHRREFENIPKPTFNRVDLLEVEILDDTSEPRRFNESIVKLREQMVQNDSGSNILNVKFALDDMKRIVLSTRRYVYTSLGDAFRVGIALPEDYGLMVVNIKNTANYERGLLKTKNWAVHPDWYSLIRYNYKQIYLDLFRIYCNDDSGKEPEEVVRCCLLRKHTNEPLFKSLLFDAEVTRWFEDPIENEEHFVNTYQVDNVFMATHSGLTRWKVLKPQRFDEDEEESKGKKEVFRGNRSIDEDWYKRVVEENLNSRDEEMFIYSVPFEISGYENDTMITSTKAIFVMAEGKKSPVAAVGVQFNYREMHRRFNKTTETCTHANKKHKCTCDSDFVSCFILDNNAYVIFGSGLEYTGRFIGDISPIITHRLIKNGVYKRIRMFDYQAICQKPPEAKGSNASPSNITIFRKLLENLLQVTNWALATILLLITSVTGGPDYESTKNETLLYERLEINKTVPTPCDKEMWLFTLGERFSSVEYANNTSKTGCDWFYVVERIPHSNLLFLAANPVCELDSVSSFQSHTQTPTPVEIDYNDTLACYINTYNNFTRRIYTRCYNNSPNVMSCQELASLRSRVNFSGASTYASAPLVSRDSWCVFAARHELNSRKATDGHGTRYICASGVRTICDKSESMGARVSFDAPSHPTGLSFAKFRIANDNRISHGGARPPTGSHRWRSPANFARSDFCQMGVSRSPTAPLRGLSVWIGVEHRRASARQDMKEDQRRELRLY</sequence>
<dbReference type="InterPro" id="IPR002035">
    <property type="entry name" value="VWF_A"/>
</dbReference>
<dbReference type="SMART" id="SM00327">
    <property type="entry name" value="VWA"/>
    <property type="match status" value="1"/>
</dbReference>
<keyword evidence="4" id="KW-0109">Calcium transport</keyword>
<comment type="subcellular location">
    <subcellularLocation>
        <location evidence="1">Membrane</location>
        <topology evidence="1">Single-pass type I membrane protein</topology>
    </subcellularLocation>
</comment>
<dbReference type="PANTHER" id="PTHR10166">
    <property type="entry name" value="VOLTAGE-DEPENDENT CALCIUM CHANNEL SUBUNIT ALPHA-2/DELTA-RELATED"/>
    <property type="match status" value="1"/>
</dbReference>
<dbReference type="Pfam" id="PF08399">
    <property type="entry name" value="VWA_N"/>
    <property type="match status" value="1"/>
</dbReference>
<reference evidence="19" key="2">
    <citation type="submission" date="2021-08" db="EMBL/GenBank/DDBJ databases">
        <authorList>
            <person name="Eriksson T."/>
        </authorList>
    </citation>
    <scope>NUCLEOTIDE SEQUENCE</scope>
    <source>
        <strain evidence="19">Stoneville</strain>
        <tissue evidence="19">Whole head</tissue>
    </source>
</reference>
<evidence type="ECO:0000313" key="19">
    <source>
        <dbReference type="EMBL" id="KAH0811080.1"/>
    </source>
</evidence>
<comment type="similarity">
    <text evidence="2">Belongs to the calcium channel subunit alpha-2/delta family.</text>
</comment>